<dbReference type="PANTHER" id="PTHR43649:SF31">
    <property type="entry name" value="SN-GLYCEROL-3-PHOSPHATE-BINDING PERIPLASMIC PROTEIN UGPB"/>
    <property type="match status" value="1"/>
</dbReference>
<name>A0A1H2LEL7_9ACTN</name>
<dbReference type="InterPro" id="IPR006311">
    <property type="entry name" value="TAT_signal"/>
</dbReference>
<dbReference type="SUPFAM" id="SSF53850">
    <property type="entry name" value="Periplasmic binding protein-like II"/>
    <property type="match status" value="1"/>
</dbReference>
<dbReference type="PROSITE" id="PS51318">
    <property type="entry name" value="TAT"/>
    <property type="match status" value="1"/>
</dbReference>
<dbReference type="Pfam" id="PF01547">
    <property type="entry name" value="SBP_bac_1"/>
    <property type="match status" value="1"/>
</dbReference>
<accession>A0A1H2LEL7</accession>
<dbReference type="STRING" id="419479.SAMN04488563_5943"/>
<dbReference type="InterPro" id="IPR006059">
    <property type="entry name" value="SBP"/>
</dbReference>
<dbReference type="AlphaFoldDB" id="A0A1H2LEL7"/>
<evidence type="ECO:0000313" key="6">
    <source>
        <dbReference type="Proteomes" id="UP000182977"/>
    </source>
</evidence>
<evidence type="ECO:0000313" key="5">
    <source>
        <dbReference type="EMBL" id="SDU79175.1"/>
    </source>
</evidence>
<dbReference type="EMBL" id="LT629791">
    <property type="protein sequence ID" value="SDU79175.1"/>
    <property type="molecule type" value="Genomic_DNA"/>
</dbReference>
<dbReference type="OrthoDB" id="2531053at2"/>
<keyword evidence="5" id="KW-0762">Sugar transport</keyword>
<comment type="subcellular location">
    <subcellularLocation>
        <location evidence="1">Cell envelope</location>
    </subcellularLocation>
</comment>
<keyword evidence="6" id="KW-1185">Reference proteome</keyword>
<comment type="similarity">
    <text evidence="2">Belongs to the bacterial solute-binding protein 1 family.</text>
</comment>
<dbReference type="Proteomes" id="UP000182977">
    <property type="component" value="Chromosome I"/>
</dbReference>
<keyword evidence="3" id="KW-0813">Transport</keyword>
<dbReference type="Gene3D" id="3.40.190.10">
    <property type="entry name" value="Periplasmic binding protein-like II"/>
    <property type="match status" value="1"/>
</dbReference>
<evidence type="ECO:0000256" key="3">
    <source>
        <dbReference type="ARBA" id="ARBA00022448"/>
    </source>
</evidence>
<evidence type="ECO:0000256" key="4">
    <source>
        <dbReference type="ARBA" id="ARBA00022729"/>
    </source>
</evidence>
<dbReference type="RefSeq" id="WP_082155718.1">
    <property type="nucleotide sequence ID" value="NZ_LBMC01000054.1"/>
</dbReference>
<dbReference type="InterPro" id="IPR050490">
    <property type="entry name" value="Bact_solute-bd_prot1"/>
</dbReference>
<protein>
    <submittedName>
        <fullName evidence="5">Multiple sugar transport system substrate-binding protein</fullName>
    </submittedName>
</protein>
<evidence type="ECO:0000256" key="2">
    <source>
        <dbReference type="ARBA" id="ARBA00008520"/>
    </source>
</evidence>
<sequence>MPDHGAGISRRGFIVTGALGMAGLSLAGLTGCGRGGGQSTGSQSVSFGTFVGAANTAAYNTFLEQFTDSTGIDVDLTDVTGDYVTKMRTQLIGGRAPDVFLADDSIMGQAIESGLATNFSSWWRDNTSTIPLDRFYPALSAFCQDGSGDFYGVPQDSNPVSFWFNQDLLDQAGVDTNPAQLQESGDWTMESATEILTKLKSTQKTPMAIETQWWYWTSWVTALGGQAFDESGRCVWDTDPDALAALSWLFDQLANGNLIYAGTLPEGQAVDALFYSGQLATCQYGRWIASNLQQVQSFSYDIAPFPSKSGGDFAPVGILVGAICVNAESPNIEAASELVADFCGVRGQKYRVEQGVVVPTIDDESLVAAVAEAEVPAHGHWYTDIAANAYHPLYLSRNPEGSAALPDTIDKLIRDKTDYKTFAEQTAAVINGDA</sequence>
<dbReference type="GO" id="GO:0030313">
    <property type="term" value="C:cell envelope"/>
    <property type="evidence" value="ECO:0007669"/>
    <property type="project" value="UniProtKB-SubCell"/>
</dbReference>
<dbReference type="PANTHER" id="PTHR43649">
    <property type="entry name" value="ARABINOSE-BINDING PROTEIN-RELATED"/>
    <property type="match status" value="1"/>
</dbReference>
<keyword evidence="4" id="KW-0732">Signal</keyword>
<proteinExistence type="inferred from homology"/>
<evidence type="ECO:0000256" key="1">
    <source>
        <dbReference type="ARBA" id="ARBA00004196"/>
    </source>
</evidence>
<gene>
    <name evidence="5" type="ORF">SAMN04488563_5943</name>
</gene>
<reference evidence="6" key="1">
    <citation type="submission" date="2016-10" db="EMBL/GenBank/DDBJ databases">
        <authorList>
            <person name="Varghese N."/>
            <person name="Submissions S."/>
        </authorList>
    </citation>
    <scope>NUCLEOTIDE SEQUENCE [LARGE SCALE GENOMIC DNA]</scope>
    <source>
        <strain evidence="6">DSM 45079</strain>
    </source>
</reference>
<organism evidence="5 6">
    <name type="scientific">Jiangella alkaliphila</name>
    <dbReference type="NCBI Taxonomy" id="419479"/>
    <lineage>
        <taxon>Bacteria</taxon>
        <taxon>Bacillati</taxon>
        <taxon>Actinomycetota</taxon>
        <taxon>Actinomycetes</taxon>
        <taxon>Jiangellales</taxon>
        <taxon>Jiangellaceae</taxon>
        <taxon>Jiangella</taxon>
    </lineage>
</organism>